<evidence type="ECO:0000313" key="7">
    <source>
        <dbReference type="EMBL" id="CAB4627185.1"/>
    </source>
</evidence>
<dbReference type="GO" id="GO:0016020">
    <property type="term" value="C:membrane"/>
    <property type="evidence" value="ECO:0007669"/>
    <property type="project" value="UniProtKB-SubCell"/>
</dbReference>
<dbReference type="EMBL" id="CAEZSP010000069">
    <property type="protein sequence ID" value="CAB4549537.1"/>
    <property type="molecule type" value="Genomic_DNA"/>
</dbReference>
<evidence type="ECO:0000313" key="6">
    <source>
        <dbReference type="EMBL" id="CAB4549537.1"/>
    </source>
</evidence>
<organism evidence="6">
    <name type="scientific">freshwater metagenome</name>
    <dbReference type="NCBI Taxonomy" id="449393"/>
    <lineage>
        <taxon>unclassified sequences</taxon>
        <taxon>metagenomes</taxon>
        <taxon>ecological metagenomes</taxon>
    </lineage>
</organism>
<dbReference type="InterPro" id="IPR001733">
    <property type="entry name" value="Peptidase_S26B"/>
</dbReference>
<name>A0A6J6CE43_9ZZZZ</name>
<sequence length="231" mass="25289">MTSEVNRRPLFEATPNEEMWVEGQSRFPDSKVLITVSNARGEKTFLVTPNEVTPTKSKLFVQAPPERISTPAQARNRRFGSIFRGIGYLLSAILISFSVLSASGFIKARIVLTGSMEPVIHAGDIVILAPTPRTQPQVGDIAAYTARRFSGESVGIFTHRIIGGNPVDGFLMKGDNNPSPDVQRPKVEDISGVVFFVIPYVGKFLTLKMLMIFIPVGVGIWLIIDTLKGDS</sequence>
<evidence type="ECO:0000256" key="1">
    <source>
        <dbReference type="ARBA" id="ARBA00004370"/>
    </source>
</evidence>
<gene>
    <name evidence="6" type="ORF">UFOPK1440_01039</name>
    <name evidence="7" type="ORF">UFOPK1946_00919</name>
</gene>
<keyword evidence="2 5" id="KW-0812">Transmembrane</keyword>
<dbReference type="AlphaFoldDB" id="A0A6J6CE43"/>
<evidence type="ECO:0000256" key="5">
    <source>
        <dbReference type="SAM" id="Phobius"/>
    </source>
</evidence>
<dbReference type="InterPro" id="IPR019533">
    <property type="entry name" value="Peptidase_S26"/>
</dbReference>
<comment type="subcellular location">
    <subcellularLocation>
        <location evidence="1">Membrane</location>
    </subcellularLocation>
</comment>
<dbReference type="NCBIfam" id="TIGR02228">
    <property type="entry name" value="sigpep_I_arch"/>
    <property type="match status" value="1"/>
</dbReference>
<reference evidence="6" key="1">
    <citation type="submission" date="2020-05" db="EMBL/GenBank/DDBJ databases">
        <authorList>
            <person name="Chiriac C."/>
            <person name="Salcher M."/>
            <person name="Ghai R."/>
            <person name="Kavagutti S V."/>
        </authorList>
    </citation>
    <scope>NUCLEOTIDE SEQUENCE</scope>
</reference>
<dbReference type="GO" id="GO:0004252">
    <property type="term" value="F:serine-type endopeptidase activity"/>
    <property type="evidence" value="ECO:0007669"/>
    <property type="project" value="InterPro"/>
</dbReference>
<evidence type="ECO:0000256" key="2">
    <source>
        <dbReference type="ARBA" id="ARBA00022692"/>
    </source>
</evidence>
<evidence type="ECO:0000256" key="4">
    <source>
        <dbReference type="ARBA" id="ARBA00023136"/>
    </source>
</evidence>
<dbReference type="CDD" id="cd06530">
    <property type="entry name" value="S26_SPase_I"/>
    <property type="match status" value="1"/>
</dbReference>
<proteinExistence type="predicted"/>
<dbReference type="SUPFAM" id="SSF51306">
    <property type="entry name" value="LexA/Signal peptidase"/>
    <property type="match status" value="1"/>
</dbReference>
<feature type="transmembrane region" description="Helical" evidence="5">
    <location>
        <begin position="85"/>
        <end position="106"/>
    </location>
</feature>
<accession>A0A6J6CE43</accession>
<dbReference type="GO" id="GO:0006465">
    <property type="term" value="P:signal peptide processing"/>
    <property type="evidence" value="ECO:0007669"/>
    <property type="project" value="InterPro"/>
</dbReference>
<keyword evidence="4 5" id="KW-0472">Membrane</keyword>
<feature type="transmembrane region" description="Helical" evidence="5">
    <location>
        <begin position="204"/>
        <end position="224"/>
    </location>
</feature>
<keyword evidence="3 5" id="KW-1133">Transmembrane helix</keyword>
<evidence type="ECO:0000256" key="3">
    <source>
        <dbReference type="ARBA" id="ARBA00022989"/>
    </source>
</evidence>
<protein>
    <submittedName>
        <fullName evidence="6">Unannotated protein</fullName>
    </submittedName>
</protein>
<dbReference type="EMBL" id="CAEZVG010000056">
    <property type="protein sequence ID" value="CAB4627185.1"/>
    <property type="molecule type" value="Genomic_DNA"/>
</dbReference>
<dbReference type="InterPro" id="IPR036286">
    <property type="entry name" value="LexA/Signal_pep-like_sf"/>
</dbReference>
<dbReference type="PRINTS" id="PR00728">
    <property type="entry name" value="SIGNALPTASE"/>
</dbReference>